<keyword evidence="3" id="KW-1185">Reference proteome</keyword>
<proteinExistence type="predicted"/>
<dbReference type="Proteomes" id="UP000326396">
    <property type="component" value="Linkage Group LG10"/>
</dbReference>
<evidence type="ECO:0008006" key="4">
    <source>
        <dbReference type="Google" id="ProtNLM"/>
    </source>
</evidence>
<protein>
    <recommendedName>
        <fullName evidence="4">Transmembrane protein</fullName>
    </recommendedName>
</protein>
<feature type="transmembrane region" description="Helical" evidence="1">
    <location>
        <begin position="151"/>
        <end position="173"/>
    </location>
</feature>
<dbReference type="AlphaFoldDB" id="A0A5N6PUV9"/>
<keyword evidence="1" id="KW-1133">Transmembrane helix</keyword>
<gene>
    <name evidence="2" type="ORF">E3N88_04251</name>
</gene>
<keyword evidence="1" id="KW-0812">Transmembrane</keyword>
<evidence type="ECO:0000313" key="3">
    <source>
        <dbReference type="Proteomes" id="UP000326396"/>
    </source>
</evidence>
<comment type="caution">
    <text evidence="2">The sequence shown here is derived from an EMBL/GenBank/DDBJ whole genome shotgun (WGS) entry which is preliminary data.</text>
</comment>
<name>A0A5N6PUV9_9ASTR</name>
<reference evidence="2 3" key="1">
    <citation type="submission" date="2019-05" db="EMBL/GenBank/DDBJ databases">
        <title>Mikania micrantha, genome provides insights into the molecular mechanism of rapid growth.</title>
        <authorList>
            <person name="Liu B."/>
        </authorList>
    </citation>
    <scope>NUCLEOTIDE SEQUENCE [LARGE SCALE GENOMIC DNA]</scope>
    <source>
        <strain evidence="2">NLD-2019</strain>
        <tissue evidence="2">Leaf</tissue>
    </source>
</reference>
<accession>A0A5N6PUV9</accession>
<evidence type="ECO:0000313" key="2">
    <source>
        <dbReference type="EMBL" id="KAD7116983.1"/>
    </source>
</evidence>
<sequence length="175" mass="20216">MMNVGENRAQNGVLDCPESKNEEKFLSIGRKGSSRYAKVGLRVLRESSQQAEFRAQLRQVTLDLQWTRLELQESRTTVEDTRTTVLEILTSHLMLMEQVNALDAGTQAWRAMIEERMRRTVIHVMIAAFWQRVMVMRGMVMGAFEMMSLEARLLCVAIVLVIIAMVLDGLWYFMR</sequence>
<evidence type="ECO:0000256" key="1">
    <source>
        <dbReference type="SAM" id="Phobius"/>
    </source>
</evidence>
<feature type="transmembrane region" description="Helical" evidence="1">
    <location>
        <begin position="120"/>
        <end position="139"/>
    </location>
</feature>
<organism evidence="2 3">
    <name type="scientific">Mikania micrantha</name>
    <name type="common">bitter vine</name>
    <dbReference type="NCBI Taxonomy" id="192012"/>
    <lineage>
        <taxon>Eukaryota</taxon>
        <taxon>Viridiplantae</taxon>
        <taxon>Streptophyta</taxon>
        <taxon>Embryophyta</taxon>
        <taxon>Tracheophyta</taxon>
        <taxon>Spermatophyta</taxon>
        <taxon>Magnoliopsida</taxon>
        <taxon>eudicotyledons</taxon>
        <taxon>Gunneridae</taxon>
        <taxon>Pentapetalae</taxon>
        <taxon>asterids</taxon>
        <taxon>campanulids</taxon>
        <taxon>Asterales</taxon>
        <taxon>Asteraceae</taxon>
        <taxon>Asteroideae</taxon>
        <taxon>Heliantheae alliance</taxon>
        <taxon>Eupatorieae</taxon>
        <taxon>Mikania</taxon>
    </lineage>
</organism>
<dbReference type="EMBL" id="SZYD01000002">
    <property type="protein sequence ID" value="KAD7116983.1"/>
    <property type="molecule type" value="Genomic_DNA"/>
</dbReference>
<keyword evidence="1" id="KW-0472">Membrane</keyword>